<evidence type="ECO:0000313" key="4">
    <source>
        <dbReference type="Proteomes" id="UP001595075"/>
    </source>
</evidence>
<evidence type="ECO:0000256" key="1">
    <source>
        <dbReference type="SAM" id="Coils"/>
    </source>
</evidence>
<keyword evidence="4" id="KW-1185">Reference proteome</keyword>
<protein>
    <submittedName>
        <fullName evidence="3">Uncharacterized protein</fullName>
    </submittedName>
</protein>
<proteinExistence type="predicted"/>
<feature type="region of interest" description="Disordered" evidence="2">
    <location>
        <begin position="389"/>
        <end position="427"/>
    </location>
</feature>
<evidence type="ECO:0000256" key="2">
    <source>
        <dbReference type="SAM" id="MobiDB-lite"/>
    </source>
</evidence>
<gene>
    <name evidence="3" type="ORF">VTL71DRAFT_618</name>
</gene>
<dbReference type="EMBL" id="JAZHXI010000001">
    <property type="protein sequence ID" value="KAL2075675.1"/>
    <property type="molecule type" value="Genomic_DNA"/>
</dbReference>
<feature type="region of interest" description="Disordered" evidence="2">
    <location>
        <begin position="299"/>
        <end position="336"/>
    </location>
</feature>
<feature type="region of interest" description="Disordered" evidence="2">
    <location>
        <begin position="214"/>
        <end position="258"/>
    </location>
</feature>
<sequence>MNLTELQHLVAHLKRMQEARVEHDLNTSTRIEVEYQQLIEQNNRRLSELKIDQAIRRGEETVLIWNNNSIPFGVTQNGARVIREQKLAELNQLDEQELANLQAEFVRLENEAISRNGKYLASVEKDRDIEDFKAADHVSKLSGGKYSPPNMLGMVVVIEKMLTNIHVQANAELTLANPFGVMDEHGIGSAGPSALSTPKGINAGHAVSAMGLQTPENTPPSNTDARFPTSQVPATPTHAPKKRVRYTRSTNQSAGDFGPAILPVAANIQTPLPSSTATAVKSNSTSRNKIKEVVVIDLVSESEDDSPPSKRQQLTSTSTTTTDATVGQAISTPRTTRKTLVRVAKKPIVSPVVNSRATSKNADVSVRVSVKNIFPTSKNITKKPEALPVLSPVREKSPGIWDSDSDYSETENTKKNPNRASPLETTRSRSGKLLMGDLLDVPGSVLSFAKGPQFKTWARRVYTPQKLTTFSVNYIWTHGQNGKVSIFDDETHPLGFYFRRSAHTCIPIIGHAKKDVVHPEFVLEESEMDYIQYNSEHALVCIAKNVAGPTDVVVKFGSRAELWDFLVVTNMEMGVRIVENVKLNIPKVLPKSWFI</sequence>
<organism evidence="3 4">
    <name type="scientific">Oculimacula yallundae</name>
    <dbReference type="NCBI Taxonomy" id="86028"/>
    <lineage>
        <taxon>Eukaryota</taxon>
        <taxon>Fungi</taxon>
        <taxon>Dikarya</taxon>
        <taxon>Ascomycota</taxon>
        <taxon>Pezizomycotina</taxon>
        <taxon>Leotiomycetes</taxon>
        <taxon>Helotiales</taxon>
        <taxon>Ploettnerulaceae</taxon>
        <taxon>Oculimacula</taxon>
    </lineage>
</organism>
<dbReference type="Proteomes" id="UP001595075">
    <property type="component" value="Unassembled WGS sequence"/>
</dbReference>
<feature type="compositionally biased region" description="Polar residues" evidence="2">
    <location>
        <begin position="323"/>
        <end position="334"/>
    </location>
</feature>
<feature type="coiled-coil region" evidence="1">
    <location>
        <begin position="84"/>
        <end position="111"/>
    </location>
</feature>
<comment type="caution">
    <text evidence="3">The sequence shown here is derived from an EMBL/GenBank/DDBJ whole genome shotgun (WGS) entry which is preliminary data.</text>
</comment>
<reference evidence="3 4" key="1">
    <citation type="journal article" date="2024" name="Commun. Biol.">
        <title>Comparative genomic analysis of thermophilic fungi reveals convergent evolutionary adaptations and gene losses.</title>
        <authorList>
            <person name="Steindorff A.S."/>
            <person name="Aguilar-Pontes M.V."/>
            <person name="Robinson A.J."/>
            <person name="Andreopoulos B."/>
            <person name="LaButti K."/>
            <person name="Kuo A."/>
            <person name="Mondo S."/>
            <person name="Riley R."/>
            <person name="Otillar R."/>
            <person name="Haridas S."/>
            <person name="Lipzen A."/>
            <person name="Grimwood J."/>
            <person name="Schmutz J."/>
            <person name="Clum A."/>
            <person name="Reid I.D."/>
            <person name="Moisan M.C."/>
            <person name="Butler G."/>
            <person name="Nguyen T.T.M."/>
            <person name="Dewar K."/>
            <person name="Conant G."/>
            <person name="Drula E."/>
            <person name="Henrissat B."/>
            <person name="Hansel C."/>
            <person name="Singer S."/>
            <person name="Hutchinson M.I."/>
            <person name="de Vries R.P."/>
            <person name="Natvig D.O."/>
            <person name="Powell A.J."/>
            <person name="Tsang A."/>
            <person name="Grigoriev I.V."/>
        </authorList>
    </citation>
    <scope>NUCLEOTIDE SEQUENCE [LARGE SCALE GENOMIC DNA]</scope>
    <source>
        <strain evidence="3 4">CBS 494.80</strain>
    </source>
</reference>
<keyword evidence="1" id="KW-0175">Coiled coil</keyword>
<feature type="compositionally biased region" description="Polar residues" evidence="2">
    <location>
        <begin position="214"/>
        <end position="234"/>
    </location>
</feature>
<accession>A0ABR4D0N8</accession>
<evidence type="ECO:0000313" key="3">
    <source>
        <dbReference type="EMBL" id="KAL2075675.1"/>
    </source>
</evidence>
<name>A0ABR4D0N8_9HELO</name>